<dbReference type="Proteomes" id="UP001164712">
    <property type="component" value="Chromosome"/>
</dbReference>
<gene>
    <name evidence="1" type="ORF">O1V66_10110</name>
</gene>
<reference evidence="1" key="1">
    <citation type="submission" date="2022-12" db="EMBL/GenBank/DDBJ databases">
        <title>Complete genome sequence of an Australian strain of Rouxiella badensis DAR84756 and resolution of the R. badensis DSM100043 and R. chamberiensis DSM28324 genomes.</title>
        <authorList>
            <person name="Paul S."/>
            <person name="Anderson P.J."/>
            <person name="Maynard G."/>
            <person name="Dyall-Smith M."/>
            <person name="Kudinha T."/>
        </authorList>
    </citation>
    <scope>NUCLEOTIDE SEQUENCE</scope>
    <source>
        <strain evidence="1">DSM 28324</strain>
    </source>
</reference>
<proteinExistence type="predicted"/>
<sequence length="100" mass="11201">MSDAIFEQAPMKLITRFTLGDGVALVTFPVGNPPVSYHLEAKIVEVRDNDYVGKSPRLIRLGATLSSSITFTLVGTSNSCRKILWPTHHKRILKYQLPLY</sequence>
<dbReference type="RefSeq" id="WP_269128298.1">
    <property type="nucleotide sequence ID" value="NZ_CP114058.1"/>
</dbReference>
<accession>A0ABY7HTS0</accession>
<name>A0ABY7HTS0_9GAMM</name>
<evidence type="ECO:0000313" key="2">
    <source>
        <dbReference type="Proteomes" id="UP001164712"/>
    </source>
</evidence>
<organism evidence="1 2">
    <name type="scientific">Rouxiella chamberiensis</name>
    <dbReference type="NCBI Taxonomy" id="1513468"/>
    <lineage>
        <taxon>Bacteria</taxon>
        <taxon>Pseudomonadati</taxon>
        <taxon>Pseudomonadota</taxon>
        <taxon>Gammaproteobacteria</taxon>
        <taxon>Enterobacterales</taxon>
        <taxon>Yersiniaceae</taxon>
        <taxon>Rouxiella</taxon>
    </lineage>
</organism>
<dbReference type="EMBL" id="CP114058">
    <property type="protein sequence ID" value="WAT02823.1"/>
    <property type="molecule type" value="Genomic_DNA"/>
</dbReference>
<protein>
    <submittedName>
        <fullName evidence="1">Uncharacterized protein</fullName>
    </submittedName>
</protein>
<evidence type="ECO:0000313" key="1">
    <source>
        <dbReference type="EMBL" id="WAT02823.1"/>
    </source>
</evidence>
<keyword evidence="2" id="KW-1185">Reference proteome</keyword>